<comment type="caution">
    <text evidence="1">The sequence shown here is derived from an EMBL/GenBank/DDBJ whole genome shotgun (WGS) entry which is preliminary data.</text>
</comment>
<protein>
    <submittedName>
        <fullName evidence="1">Uncharacterized protein</fullName>
    </submittedName>
</protein>
<gene>
    <name evidence="1" type="ORF">RHMOL_Rhmol07G0141800</name>
</gene>
<keyword evidence="2" id="KW-1185">Reference proteome</keyword>
<evidence type="ECO:0000313" key="1">
    <source>
        <dbReference type="EMBL" id="KAI8546718.1"/>
    </source>
</evidence>
<proteinExistence type="predicted"/>
<dbReference type="Proteomes" id="UP001062846">
    <property type="component" value="Chromosome 7"/>
</dbReference>
<organism evidence="1 2">
    <name type="scientific">Rhododendron molle</name>
    <name type="common">Chinese azalea</name>
    <name type="synonym">Azalea mollis</name>
    <dbReference type="NCBI Taxonomy" id="49168"/>
    <lineage>
        <taxon>Eukaryota</taxon>
        <taxon>Viridiplantae</taxon>
        <taxon>Streptophyta</taxon>
        <taxon>Embryophyta</taxon>
        <taxon>Tracheophyta</taxon>
        <taxon>Spermatophyta</taxon>
        <taxon>Magnoliopsida</taxon>
        <taxon>eudicotyledons</taxon>
        <taxon>Gunneridae</taxon>
        <taxon>Pentapetalae</taxon>
        <taxon>asterids</taxon>
        <taxon>Ericales</taxon>
        <taxon>Ericaceae</taxon>
        <taxon>Ericoideae</taxon>
        <taxon>Rhodoreae</taxon>
        <taxon>Rhododendron</taxon>
    </lineage>
</organism>
<evidence type="ECO:0000313" key="2">
    <source>
        <dbReference type="Proteomes" id="UP001062846"/>
    </source>
</evidence>
<sequence length="115" mass="12429">MPLGSHPAPVLLDPLIGEVGDDHDPLHLAPVLDVDGEHHVLAFAREDVKQDLLEPNSNPWVWSTSLERSGVETTTRLRWPIPTYGAGGSRRTVVQVVVDLEILEEGFTGGASGCD</sequence>
<accession>A0ACC0N2C9</accession>
<dbReference type="EMBL" id="CM046394">
    <property type="protein sequence ID" value="KAI8546718.1"/>
    <property type="molecule type" value="Genomic_DNA"/>
</dbReference>
<reference evidence="1" key="1">
    <citation type="submission" date="2022-02" db="EMBL/GenBank/DDBJ databases">
        <title>Plant Genome Project.</title>
        <authorList>
            <person name="Zhang R.-G."/>
        </authorList>
    </citation>
    <scope>NUCLEOTIDE SEQUENCE</scope>
    <source>
        <strain evidence="1">AT1</strain>
    </source>
</reference>
<name>A0ACC0N2C9_RHOML</name>